<dbReference type="SUPFAM" id="SSF81593">
    <property type="entry name" value="Nucleotidyltransferase substrate binding subunit/domain"/>
    <property type="match status" value="1"/>
</dbReference>
<dbReference type="KEGG" id="dao:Desac_2622"/>
<evidence type="ECO:0000313" key="2">
    <source>
        <dbReference type="EMBL" id="AEB10439.1"/>
    </source>
</evidence>
<dbReference type="OrthoDB" id="9810875at2"/>
<dbReference type="AlphaFoldDB" id="F2NDU2"/>
<gene>
    <name evidence="2" type="ordered locus">Desac_2622</name>
</gene>
<proteinExistence type="predicted"/>
<protein>
    <submittedName>
        <fullName evidence="2">HEPN domain protein</fullName>
    </submittedName>
</protein>
<evidence type="ECO:0000313" key="3">
    <source>
        <dbReference type="Proteomes" id="UP000000483"/>
    </source>
</evidence>
<feature type="domain" description="HEPN" evidence="1">
    <location>
        <begin position="10"/>
        <end position="122"/>
    </location>
</feature>
<dbReference type="Pfam" id="PF05168">
    <property type="entry name" value="HEPN"/>
    <property type="match status" value="1"/>
</dbReference>
<reference evidence="2 3" key="1">
    <citation type="journal article" date="2011" name="Stand. Genomic Sci.">
        <title>Complete genome sequence of the acetate-degrading sulfate reducer Desulfobacca acetoxidans type strain (ASRB2).</title>
        <authorList>
            <person name="Goker M."/>
            <person name="Teshima H."/>
            <person name="Lapidus A."/>
            <person name="Nolan M."/>
            <person name="Lucas S."/>
            <person name="Hammon N."/>
            <person name="Deshpande S."/>
            <person name="Cheng J.F."/>
            <person name="Tapia R."/>
            <person name="Han C."/>
            <person name="Goodwin L."/>
            <person name="Pitluck S."/>
            <person name="Huntemann M."/>
            <person name="Liolios K."/>
            <person name="Ivanova N."/>
            <person name="Pagani I."/>
            <person name="Mavromatis K."/>
            <person name="Ovchinikova G."/>
            <person name="Pati A."/>
            <person name="Chen A."/>
            <person name="Palaniappan K."/>
            <person name="Land M."/>
            <person name="Hauser L."/>
            <person name="Brambilla E.M."/>
            <person name="Rohde M."/>
            <person name="Spring S."/>
            <person name="Detter J.C."/>
            <person name="Woyke T."/>
            <person name="Bristow J."/>
            <person name="Eisen J.A."/>
            <person name="Markowitz V."/>
            <person name="Hugenholtz P."/>
            <person name="Kyrpides N.C."/>
            <person name="Klenk H.P."/>
        </authorList>
    </citation>
    <scope>NUCLEOTIDE SEQUENCE [LARGE SCALE GENOMIC DNA]</scope>
    <source>
        <strain evidence="3">ATCC 700848 / DSM 11109 / ASRB2</strain>
    </source>
</reference>
<dbReference type="STRING" id="880072.Desac_2622"/>
<dbReference type="EMBL" id="CP002629">
    <property type="protein sequence ID" value="AEB10439.1"/>
    <property type="molecule type" value="Genomic_DNA"/>
</dbReference>
<sequence length="136" mass="15302">MTENLHENWLQFAFDDLRSAEILLAAGIFTMTCFHAQQCAEKALKAVLAARRQPIPRSHNLIRLRQKAEEALGFGIDMDAEALRFLNDIYLDSRYPQEIGLLPEGMPGLAEAQKALTEAGKIYSELKALIDRKIDS</sequence>
<reference evidence="3" key="2">
    <citation type="submission" date="2011-03" db="EMBL/GenBank/DDBJ databases">
        <title>The complete genome of Desulfobacca acetoxidans DSM 11109.</title>
        <authorList>
            <consortium name="US DOE Joint Genome Institute (JGI-PGF)"/>
            <person name="Lucas S."/>
            <person name="Copeland A."/>
            <person name="Lapidus A."/>
            <person name="Bruce D."/>
            <person name="Goodwin L."/>
            <person name="Pitluck S."/>
            <person name="Peters L."/>
            <person name="Kyrpides N."/>
            <person name="Mavromatis K."/>
            <person name="Ivanova N."/>
            <person name="Ovchinnikova G."/>
            <person name="Teshima H."/>
            <person name="Detter J.C."/>
            <person name="Han C."/>
            <person name="Land M."/>
            <person name="Hauser L."/>
            <person name="Markowitz V."/>
            <person name="Cheng J.-F."/>
            <person name="Hugenholtz P."/>
            <person name="Woyke T."/>
            <person name="Wu D."/>
            <person name="Spring S."/>
            <person name="Schueler E."/>
            <person name="Brambilla E."/>
            <person name="Klenk H.-P."/>
            <person name="Eisen J.A."/>
        </authorList>
    </citation>
    <scope>NUCLEOTIDE SEQUENCE [LARGE SCALE GENOMIC DNA]</scope>
    <source>
        <strain evidence="3">ATCC 700848 / DSM 11109 / ASRB2</strain>
    </source>
</reference>
<name>F2NDU2_DESAR</name>
<dbReference type="RefSeq" id="WP_013707548.1">
    <property type="nucleotide sequence ID" value="NC_015388.1"/>
</dbReference>
<dbReference type="HOGENOM" id="CLU_123170_0_1_7"/>
<dbReference type="PROSITE" id="PS50910">
    <property type="entry name" value="HEPN"/>
    <property type="match status" value="1"/>
</dbReference>
<accession>F2NDU2</accession>
<evidence type="ECO:0000259" key="1">
    <source>
        <dbReference type="PROSITE" id="PS50910"/>
    </source>
</evidence>
<dbReference type="InterPro" id="IPR007842">
    <property type="entry name" value="HEPN_dom"/>
</dbReference>
<dbReference type="eggNOG" id="COG2250">
    <property type="taxonomic scope" value="Bacteria"/>
</dbReference>
<dbReference type="SMART" id="SM00748">
    <property type="entry name" value="HEPN"/>
    <property type="match status" value="1"/>
</dbReference>
<keyword evidence="3" id="KW-1185">Reference proteome</keyword>
<dbReference type="Gene3D" id="1.20.120.330">
    <property type="entry name" value="Nucleotidyltransferases domain 2"/>
    <property type="match status" value="1"/>
</dbReference>
<organism evidence="2 3">
    <name type="scientific">Desulfobacca acetoxidans (strain ATCC 700848 / DSM 11109 / ASRB2)</name>
    <dbReference type="NCBI Taxonomy" id="880072"/>
    <lineage>
        <taxon>Bacteria</taxon>
        <taxon>Pseudomonadati</taxon>
        <taxon>Thermodesulfobacteriota</taxon>
        <taxon>Desulfobaccia</taxon>
        <taxon>Desulfobaccales</taxon>
        <taxon>Desulfobaccaceae</taxon>
        <taxon>Desulfobacca</taxon>
    </lineage>
</organism>
<dbReference type="Proteomes" id="UP000000483">
    <property type="component" value="Chromosome"/>
</dbReference>